<evidence type="ECO:0000313" key="1">
    <source>
        <dbReference type="EMBL" id="JAH24578.1"/>
    </source>
</evidence>
<reference evidence="1" key="1">
    <citation type="submission" date="2014-11" db="EMBL/GenBank/DDBJ databases">
        <authorList>
            <person name="Amaro Gonzalez C."/>
        </authorList>
    </citation>
    <scope>NUCLEOTIDE SEQUENCE</scope>
</reference>
<organism evidence="1">
    <name type="scientific">Anguilla anguilla</name>
    <name type="common">European freshwater eel</name>
    <name type="synonym">Muraena anguilla</name>
    <dbReference type="NCBI Taxonomy" id="7936"/>
    <lineage>
        <taxon>Eukaryota</taxon>
        <taxon>Metazoa</taxon>
        <taxon>Chordata</taxon>
        <taxon>Craniata</taxon>
        <taxon>Vertebrata</taxon>
        <taxon>Euteleostomi</taxon>
        <taxon>Actinopterygii</taxon>
        <taxon>Neopterygii</taxon>
        <taxon>Teleostei</taxon>
        <taxon>Anguilliformes</taxon>
        <taxon>Anguillidae</taxon>
        <taxon>Anguilla</taxon>
    </lineage>
</organism>
<dbReference type="AlphaFoldDB" id="A0A0E9R8A7"/>
<sequence>MMGNVVHLFCGFIRGFSQSLIGAEQNLG</sequence>
<accession>A0A0E9R8A7</accession>
<protein>
    <submittedName>
        <fullName evidence="1">Uncharacterized protein</fullName>
    </submittedName>
</protein>
<dbReference type="EMBL" id="GBXM01083999">
    <property type="protein sequence ID" value="JAH24578.1"/>
    <property type="molecule type" value="Transcribed_RNA"/>
</dbReference>
<reference evidence="1" key="2">
    <citation type="journal article" date="2015" name="Fish Shellfish Immunol.">
        <title>Early steps in the European eel (Anguilla anguilla)-Vibrio vulnificus interaction in the gills: Role of the RtxA13 toxin.</title>
        <authorList>
            <person name="Callol A."/>
            <person name="Pajuelo D."/>
            <person name="Ebbesson L."/>
            <person name="Teles M."/>
            <person name="MacKenzie S."/>
            <person name="Amaro C."/>
        </authorList>
    </citation>
    <scope>NUCLEOTIDE SEQUENCE</scope>
</reference>
<name>A0A0E9R8A7_ANGAN</name>
<proteinExistence type="predicted"/>